<protein>
    <submittedName>
        <fullName evidence="2">Uncharacterized protein</fullName>
    </submittedName>
</protein>
<keyword evidence="1" id="KW-0472">Membrane</keyword>
<keyword evidence="1" id="KW-1133">Transmembrane helix</keyword>
<accession>A0A0F9VMR6</accession>
<organism evidence="2">
    <name type="scientific">marine sediment metagenome</name>
    <dbReference type="NCBI Taxonomy" id="412755"/>
    <lineage>
        <taxon>unclassified sequences</taxon>
        <taxon>metagenomes</taxon>
        <taxon>ecological metagenomes</taxon>
    </lineage>
</organism>
<dbReference type="EMBL" id="LAZR01000483">
    <property type="protein sequence ID" value="KKN67093.1"/>
    <property type="molecule type" value="Genomic_DNA"/>
</dbReference>
<proteinExistence type="predicted"/>
<dbReference type="AlphaFoldDB" id="A0A0F9VMR6"/>
<gene>
    <name evidence="2" type="ORF">LCGC14_0464400</name>
</gene>
<feature type="transmembrane region" description="Helical" evidence="1">
    <location>
        <begin position="55"/>
        <end position="75"/>
    </location>
</feature>
<comment type="caution">
    <text evidence="2">The sequence shown here is derived from an EMBL/GenBank/DDBJ whole genome shotgun (WGS) entry which is preliminary data.</text>
</comment>
<name>A0A0F9VMR6_9ZZZZ</name>
<sequence length="108" mass="11825">MAEPIPTGTPVCTNLGTDLSTYWDCMVNVVFLNDFIIMGMVFLIMLGIMGFGLRLPMPVMFVFGFAMVFSMFVVFDIQVLLPILSLGALALAALVLVVIFRVVRNAAN</sequence>
<reference evidence="2" key="1">
    <citation type="journal article" date="2015" name="Nature">
        <title>Complex archaea that bridge the gap between prokaryotes and eukaryotes.</title>
        <authorList>
            <person name="Spang A."/>
            <person name="Saw J.H."/>
            <person name="Jorgensen S.L."/>
            <person name="Zaremba-Niedzwiedzka K."/>
            <person name="Martijn J."/>
            <person name="Lind A.E."/>
            <person name="van Eijk R."/>
            <person name="Schleper C."/>
            <person name="Guy L."/>
            <person name="Ettema T.J."/>
        </authorList>
    </citation>
    <scope>NUCLEOTIDE SEQUENCE</scope>
</reference>
<feature type="transmembrane region" description="Helical" evidence="1">
    <location>
        <begin position="29"/>
        <end position="48"/>
    </location>
</feature>
<keyword evidence="1" id="KW-0812">Transmembrane</keyword>
<evidence type="ECO:0000313" key="2">
    <source>
        <dbReference type="EMBL" id="KKN67093.1"/>
    </source>
</evidence>
<feature type="transmembrane region" description="Helical" evidence="1">
    <location>
        <begin position="81"/>
        <end position="103"/>
    </location>
</feature>
<evidence type="ECO:0000256" key="1">
    <source>
        <dbReference type="SAM" id="Phobius"/>
    </source>
</evidence>